<reference evidence="2 3" key="1">
    <citation type="journal article" date="2021" name="Nat. Plants">
        <title>The Taxus genome provides insights into paclitaxel biosynthesis.</title>
        <authorList>
            <person name="Xiong X."/>
            <person name="Gou J."/>
            <person name="Liao Q."/>
            <person name="Li Y."/>
            <person name="Zhou Q."/>
            <person name="Bi G."/>
            <person name="Li C."/>
            <person name="Du R."/>
            <person name="Wang X."/>
            <person name="Sun T."/>
            <person name="Guo L."/>
            <person name="Liang H."/>
            <person name="Lu P."/>
            <person name="Wu Y."/>
            <person name="Zhang Z."/>
            <person name="Ro D.K."/>
            <person name="Shang Y."/>
            <person name="Huang S."/>
            <person name="Yan J."/>
        </authorList>
    </citation>
    <scope>NUCLEOTIDE SEQUENCE [LARGE SCALE GENOMIC DNA]</scope>
    <source>
        <strain evidence="2">Ta-2019</strain>
    </source>
</reference>
<feature type="non-terminal residue" evidence="2">
    <location>
        <position position="1"/>
    </location>
</feature>
<proteinExistence type="predicted"/>
<comment type="caution">
    <text evidence="2">The sequence shown here is derived from an EMBL/GenBank/DDBJ whole genome shotgun (WGS) entry which is preliminary data.</text>
</comment>
<sequence>VSTQTSSMGMEKVSLESLLPVETSTKNTKPFVKWFWHKELIGIWGGEHFSGNGLLEQLSTAKDKSDFLWYTN</sequence>
<gene>
    <name evidence="1" type="ORF">KI387_010344</name>
    <name evidence="2" type="ORF">KI387_024695</name>
</gene>
<evidence type="ECO:0000313" key="1">
    <source>
        <dbReference type="EMBL" id="KAH9305940.1"/>
    </source>
</evidence>
<organism evidence="2 3">
    <name type="scientific">Taxus chinensis</name>
    <name type="common">Chinese yew</name>
    <name type="synonym">Taxus wallichiana var. chinensis</name>
    <dbReference type="NCBI Taxonomy" id="29808"/>
    <lineage>
        <taxon>Eukaryota</taxon>
        <taxon>Viridiplantae</taxon>
        <taxon>Streptophyta</taxon>
        <taxon>Embryophyta</taxon>
        <taxon>Tracheophyta</taxon>
        <taxon>Spermatophyta</taxon>
        <taxon>Pinopsida</taxon>
        <taxon>Pinidae</taxon>
        <taxon>Conifers II</taxon>
        <taxon>Cupressales</taxon>
        <taxon>Taxaceae</taxon>
        <taxon>Taxus</taxon>
    </lineage>
</organism>
<dbReference type="EMBL" id="JAHRHJ020000008">
    <property type="protein sequence ID" value="KAH9305940.1"/>
    <property type="molecule type" value="Genomic_DNA"/>
</dbReference>
<dbReference type="EMBL" id="JAHRHJ020000005">
    <property type="protein sequence ID" value="KAH9316068.1"/>
    <property type="molecule type" value="Genomic_DNA"/>
</dbReference>
<accession>A0AA38L8Y4</accession>
<feature type="non-terminal residue" evidence="2">
    <location>
        <position position="72"/>
    </location>
</feature>
<evidence type="ECO:0000313" key="3">
    <source>
        <dbReference type="Proteomes" id="UP000824469"/>
    </source>
</evidence>
<protein>
    <submittedName>
        <fullName evidence="2">Uncharacterized protein</fullName>
    </submittedName>
</protein>
<evidence type="ECO:0000313" key="2">
    <source>
        <dbReference type="EMBL" id="KAH9316068.1"/>
    </source>
</evidence>
<keyword evidence="3" id="KW-1185">Reference proteome</keyword>
<dbReference type="AlphaFoldDB" id="A0AA38L8Y4"/>
<dbReference type="Proteomes" id="UP000824469">
    <property type="component" value="Unassembled WGS sequence"/>
</dbReference>
<name>A0AA38L8Y4_TAXCH</name>